<accession>A0ABM4M8Z2</accession>
<name>A0ABM4M8Z2_EQUPR</name>
<dbReference type="Proteomes" id="UP001652662">
    <property type="component" value="Chromosome 25"/>
</dbReference>
<dbReference type="RefSeq" id="XP_070449153.1">
    <property type="nucleotide sequence ID" value="XM_070593052.1"/>
</dbReference>
<organism evidence="3 4">
    <name type="scientific">Equus przewalskii</name>
    <name type="common">Przewalski's horse</name>
    <name type="synonym">Equus caballus przewalskii</name>
    <dbReference type="NCBI Taxonomy" id="9798"/>
    <lineage>
        <taxon>Eukaryota</taxon>
        <taxon>Metazoa</taxon>
        <taxon>Chordata</taxon>
        <taxon>Craniata</taxon>
        <taxon>Vertebrata</taxon>
        <taxon>Euteleostomi</taxon>
        <taxon>Mammalia</taxon>
        <taxon>Eutheria</taxon>
        <taxon>Laurasiatheria</taxon>
        <taxon>Perissodactyla</taxon>
        <taxon>Equidae</taxon>
        <taxon>Equus</taxon>
    </lineage>
</organism>
<proteinExistence type="predicted"/>
<dbReference type="Gene3D" id="3.30.70.960">
    <property type="entry name" value="SEA domain"/>
    <property type="match status" value="1"/>
</dbReference>
<dbReference type="SUPFAM" id="SSF82671">
    <property type="entry name" value="SEA domain"/>
    <property type="match status" value="1"/>
</dbReference>
<dbReference type="InterPro" id="IPR023578">
    <property type="entry name" value="Ras_GEF_dom_sf"/>
</dbReference>
<gene>
    <name evidence="4 5 6" type="primary">LOC139079260</name>
</gene>
<dbReference type="SUPFAM" id="SSF48366">
    <property type="entry name" value="Ras GEF"/>
    <property type="match status" value="1"/>
</dbReference>
<evidence type="ECO:0000313" key="5">
    <source>
        <dbReference type="RefSeq" id="XP_070449152.1"/>
    </source>
</evidence>
<dbReference type="InterPro" id="IPR001895">
    <property type="entry name" value="RASGEF_cat_dom"/>
</dbReference>
<dbReference type="InterPro" id="IPR036964">
    <property type="entry name" value="RASGEF_cat_dom_sf"/>
</dbReference>
<evidence type="ECO:0000256" key="1">
    <source>
        <dbReference type="SAM" id="Coils"/>
    </source>
</evidence>
<dbReference type="Pfam" id="PF00617">
    <property type="entry name" value="RasGEF"/>
    <property type="match status" value="1"/>
</dbReference>
<keyword evidence="1" id="KW-0175">Coiled coil</keyword>
<evidence type="ECO:0000313" key="6">
    <source>
        <dbReference type="RefSeq" id="XP_070449153.1"/>
    </source>
</evidence>
<feature type="domain" description="Ras-GEF" evidence="2">
    <location>
        <begin position="2"/>
        <end position="117"/>
    </location>
</feature>
<dbReference type="InterPro" id="IPR036364">
    <property type="entry name" value="SEA_dom_sf"/>
</dbReference>
<protein>
    <submittedName>
        <fullName evidence="4 5">Uncharacterized protein isoform X2</fullName>
    </submittedName>
</protein>
<dbReference type="Gene3D" id="1.10.840.10">
    <property type="entry name" value="Ras guanine-nucleotide exchange factors catalytic domain"/>
    <property type="match status" value="1"/>
</dbReference>
<reference evidence="4 5" key="1">
    <citation type="submission" date="2025-05" db="UniProtKB">
        <authorList>
            <consortium name="RefSeq"/>
        </authorList>
    </citation>
    <scope>IDENTIFICATION</scope>
    <source>
        <tissue evidence="4 5">Blood</tissue>
    </source>
</reference>
<evidence type="ECO:0000313" key="3">
    <source>
        <dbReference type="Proteomes" id="UP001652662"/>
    </source>
</evidence>
<evidence type="ECO:0000259" key="2">
    <source>
        <dbReference type="Pfam" id="PF00617"/>
    </source>
</evidence>
<sequence length="266" mass="29321">MTHTNTVANHVIATCLRDTSMTPQEGPRLWRIQEAEECRGLGNFSSLHTILSALQSPAINHLRDLETSFQEVTSVLETAERARQGAQERQRQQGVVPSLVTFFSSLELLDATMEDYVEVLSAVTPASCGSRGIRPNTVMSDAGSAWFGQPPGCWAGEELQCCLPAPVSMPVLGHNNGHHQCLSLETSHLSQRHTQSLPAMVHELKALTLKFSISNLQYSTDVSKGSATFNSTERVLQHWMRPWCPQLLACGRWGSHQRGSCLHLPP</sequence>
<dbReference type="RefSeq" id="XP_070449151.1">
    <property type="nucleotide sequence ID" value="XM_070593050.1"/>
</dbReference>
<dbReference type="GeneID" id="139079260"/>
<evidence type="ECO:0000313" key="4">
    <source>
        <dbReference type="RefSeq" id="XP_070449151.1"/>
    </source>
</evidence>
<keyword evidence="3" id="KW-1185">Reference proteome</keyword>
<feature type="coiled-coil region" evidence="1">
    <location>
        <begin position="62"/>
        <end position="89"/>
    </location>
</feature>
<dbReference type="RefSeq" id="XP_070449152.1">
    <property type="nucleotide sequence ID" value="XM_070593051.1"/>
</dbReference>